<gene>
    <name evidence="3" type="ORF">GX618_02845</name>
</gene>
<feature type="compositionally biased region" description="Low complexity" evidence="1">
    <location>
        <begin position="71"/>
        <end position="82"/>
    </location>
</feature>
<reference evidence="3 4" key="1">
    <citation type="journal article" date="2020" name="Biotechnol. Biofuels">
        <title>New insights from the biogas microbiome by comprehensive genome-resolved metagenomics of nearly 1600 species originating from multiple anaerobic digesters.</title>
        <authorList>
            <person name="Campanaro S."/>
            <person name="Treu L."/>
            <person name="Rodriguez-R L.M."/>
            <person name="Kovalovszki A."/>
            <person name="Ziels R.M."/>
            <person name="Maus I."/>
            <person name="Zhu X."/>
            <person name="Kougias P.G."/>
            <person name="Basile A."/>
            <person name="Luo G."/>
            <person name="Schluter A."/>
            <person name="Konstantinidis K.T."/>
            <person name="Angelidaki I."/>
        </authorList>
    </citation>
    <scope>NUCLEOTIDE SEQUENCE [LARGE SCALE GENOMIC DNA]</scope>
    <source>
        <strain evidence="3">AS06rmzACSIP_421</strain>
    </source>
</reference>
<evidence type="ECO:0000256" key="1">
    <source>
        <dbReference type="SAM" id="MobiDB-lite"/>
    </source>
</evidence>
<comment type="caution">
    <text evidence="3">The sequence shown here is derived from an EMBL/GenBank/DDBJ whole genome shotgun (WGS) entry which is preliminary data.</text>
</comment>
<accession>A0A847EU45</accession>
<sequence>MRITERRGYDQLLGLIVLTGIGAYILLYLLAWNPKTVATTQTTPVVESNNITQPTLEDQIQQEAKATLPQEPAEPVETTATE</sequence>
<feature type="region of interest" description="Disordered" evidence="1">
    <location>
        <begin position="61"/>
        <end position="82"/>
    </location>
</feature>
<keyword evidence="2" id="KW-1133">Transmembrane helix</keyword>
<evidence type="ECO:0000256" key="2">
    <source>
        <dbReference type="SAM" id="Phobius"/>
    </source>
</evidence>
<dbReference type="Proteomes" id="UP000554004">
    <property type="component" value="Unassembled WGS sequence"/>
</dbReference>
<keyword evidence="2" id="KW-0812">Transmembrane</keyword>
<evidence type="ECO:0000313" key="4">
    <source>
        <dbReference type="Proteomes" id="UP000554004"/>
    </source>
</evidence>
<name>A0A847EU45_9BACT</name>
<evidence type="ECO:0000313" key="3">
    <source>
        <dbReference type="EMBL" id="NLE31186.1"/>
    </source>
</evidence>
<feature type="transmembrane region" description="Helical" evidence="2">
    <location>
        <begin position="12"/>
        <end position="32"/>
    </location>
</feature>
<proteinExistence type="predicted"/>
<dbReference type="EMBL" id="JAAZAL010000105">
    <property type="protein sequence ID" value="NLE31186.1"/>
    <property type="molecule type" value="Genomic_DNA"/>
</dbReference>
<organism evidence="3 4">
    <name type="scientific">Candidatus Dojkabacteria bacterium</name>
    <dbReference type="NCBI Taxonomy" id="2099670"/>
    <lineage>
        <taxon>Bacteria</taxon>
        <taxon>Candidatus Dojkabacteria</taxon>
    </lineage>
</organism>
<keyword evidence="2" id="KW-0472">Membrane</keyword>
<dbReference type="AlphaFoldDB" id="A0A847EU45"/>
<protein>
    <submittedName>
        <fullName evidence="3">Uncharacterized protein</fullName>
    </submittedName>
</protein>